<reference evidence="7 8" key="1">
    <citation type="journal article" date="2012" name="PLoS ONE">
        <title>Genome sequence and transcriptome analysis of the radioresistant bacterium Deinococcus gobiensis: insights into the extreme environmental adaptations.</title>
        <authorList>
            <person name="Yuan M."/>
            <person name="Chen M."/>
            <person name="Zhang W."/>
            <person name="Lu W."/>
            <person name="Wang J."/>
            <person name="Yang M."/>
            <person name="Zhao P."/>
            <person name="Tang R."/>
            <person name="Li X."/>
            <person name="Hao Y."/>
            <person name="Zhou Z."/>
            <person name="Zhan Y."/>
            <person name="Yu H."/>
            <person name="Teng C."/>
            <person name="Yan Y."/>
            <person name="Ping S."/>
            <person name="Wang Y."/>
            <person name="Lin M."/>
        </authorList>
    </citation>
    <scope>NUCLEOTIDE SEQUENCE [LARGE SCALE GENOMIC DNA]</scope>
    <source>
        <strain evidence="7 8">I-0</strain>
    </source>
</reference>
<dbReference type="PATRIC" id="fig|745776.4.peg.2569"/>
<dbReference type="PANTHER" id="PTHR30168">
    <property type="entry name" value="PUTATIVE MEMBRANE PROTEIN YPFJ"/>
    <property type="match status" value="1"/>
</dbReference>
<evidence type="ECO:0000256" key="2">
    <source>
        <dbReference type="ARBA" id="ARBA00022692"/>
    </source>
</evidence>
<dbReference type="KEGG" id="dgo:DGo_CA2503"/>
<dbReference type="PANTHER" id="PTHR30168:SF0">
    <property type="entry name" value="INNER MEMBRANE PROTEIN"/>
    <property type="match status" value="1"/>
</dbReference>
<evidence type="ECO:0008006" key="9">
    <source>
        <dbReference type="Google" id="ProtNLM"/>
    </source>
</evidence>
<evidence type="ECO:0000256" key="3">
    <source>
        <dbReference type="ARBA" id="ARBA00022989"/>
    </source>
</evidence>
<feature type="region of interest" description="Disordered" evidence="5">
    <location>
        <begin position="54"/>
        <end position="77"/>
    </location>
</feature>
<accession>H8GSG9</accession>
<feature type="transmembrane region" description="Helical" evidence="6">
    <location>
        <begin position="20"/>
        <end position="43"/>
    </location>
</feature>
<protein>
    <recommendedName>
        <fullName evidence="9">Zinc metallopeptidase</fullName>
    </recommendedName>
</protein>
<proteinExistence type="predicted"/>
<dbReference type="EMBL" id="CP002191">
    <property type="protein sequence ID" value="AFD26430.1"/>
    <property type="molecule type" value="Genomic_DNA"/>
</dbReference>
<feature type="region of interest" description="Disordered" evidence="5">
    <location>
        <begin position="1"/>
        <end position="21"/>
    </location>
</feature>
<dbReference type="GO" id="GO:0016020">
    <property type="term" value="C:membrane"/>
    <property type="evidence" value="ECO:0007669"/>
    <property type="project" value="UniProtKB-SubCell"/>
</dbReference>
<dbReference type="InterPro" id="IPR007343">
    <property type="entry name" value="Uncharacterised_pept_Zn_put"/>
</dbReference>
<gene>
    <name evidence="7" type="ordered locus">DGo_CA2503</name>
</gene>
<dbReference type="STRING" id="745776.DGo_CA2503"/>
<dbReference type="eggNOG" id="COG2321">
    <property type="taxonomic scope" value="Bacteria"/>
</dbReference>
<keyword evidence="3 6" id="KW-1133">Transmembrane helix</keyword>
<keyword evidence="8" id="KW-1185">Reference proteome</keyword>
<dbReference type="AlphaFoldDB" id="H8GSG9"/>
<comment type="subcellular location">
    <subcellularLocation>
        <location evidence="1">Membrane</location>
        <topology evidence="1">Single-pass membrane protein</topology>
    </subcellularLocation>
</comment>
<name>H8GSG9_DEIGI</name>
<evidence type="ECO:0000256" key="6">
    <source>
        <dbReference type="SAM" id="Phobius"/>
    </source>
</evidence>
<evidence type="ECO:0000313" key="8">
    <source>
        <dbReference type="Proteomes" id="UP000007575"/>
    </source>
</evidence>
<dbReference type="Proteomes" id="UP000007575">
    <property type="component" value="Chromosome"/>
</dbReference>
<sequence length="295" mass="31503">MDWKNLPESGNVEDRRGGGGLPGGGLAIGGIGGLIIAVVALFFGIDPSVILGGGNSGQQTQPQTQTQTQGGQTQSGTKDESYQFVSRILGSTDQVWTGIFKQSDRQYTKPKLVLFSGGVQTACGQASSAVGPFYCPLDSKVYLDTGFFNTMQQRLGGGGDFAYAYVIAHEVGHHVQNELGIADQVERKQRAARSEAEANSYSVRLELQADCFAGVWGNKVRGSEAANLTQQDIREALSTASAIGDDTLQRAGQGRVVPDSFTHGSSQQRVNWFNKGFQSGNPNNCDTLNVPYNQL</sequence>
<evidence type="ECO:0000256" key="1">
    <source>
        <dbReference type="ARBA" id="ARBA00004167"/>
    </source>
</evidence>
<dbReference type="HOGENOM" id="CLU_059329_0_0_0"/>
<evidence type="ECO:0000256" key="4">
    <source>
        <dbReference type="ARBA" id="ARBA00023136"/>
    </source>
</evidence>
<dbReference type="Pfam" id="PF04228">
    <property type="entry name" value="Zn_peptidase"/>
    <property type="match status" value="1"/>
</dbReference>
<organism evidence="7 8">
    <name type="scientific">Deinococcus gobiensis (strain DSM 21396 / JCM 16679 / CGMCC 1.7299 / I-0)</name>
    <dbReference type="NCBI Taxonomy" id="745776"/>
    <lineage>
        <taxon>Bacteria</taxon>
        <taxon>Thermotogati</taxon>
        <taxon>Deinococcota</taxon>
        <taxon>Deinococci</taxon>
        <taxon>Deinococcales</taxon>
        <taxon>Deinococcaceae</taxon>
        <taxon>Deinococcus</taxon>
    </lineage>
</organism>
<evidence type="ECO:0000313" key="7">
    <source>
        <dbReference type="EMBL" id="AFD26430.1"/>
    </source>
</evidence>
<evidence type="ECO:0000256" key="5">
    <source>
        <dbReference type="SAM" id="MobiDB-lite"/>
    </source>
</evidence>
<feature type="compositionally biased region" description="Low complexity" evidence="5">
    <location>
        <begin position="57"/>
        <end position="76"/>
    </location>
</feature>
<keyword evidence="4 6" id="KW-0472">Membrane</keyword>
<dbReference type="RefSeq" id="WP_014685912.1">
    <property type="nucleotide sequence ID" value="NC_017790.1"/>
</dbReference>
<dbReference type="OrthoDB" id="9774900at2"/>
<keyword evidence="2 6" id="KW-0812">Transmembrane</keyword>